<evidence type="ECO:0000313" key="2">
    <source>
        <dbReference type="EMBL" id="CAE7436060.1"/>
    </source>
</evidence>
<accession>A0A812REZ0</accession>
<dbReference type="AlphaFoldDB" id="A0A812REZ0"/>
<dbReference type="EMBL" id="CAJNIZ010020080">
    <property type="protein sequence ID" value="CAE7436060.1"/>
    <property type="molecule type" value="Genomic_DNA"/>
</dbReference>
<evidence type="ECO:0000313" key="3">
    <source>
        <dbReference type="Proteomes" id="UP000649617"/>
    </source>
</evidence>
<name>A0A812REZ0_SYMPI</name>
<feature type="transmembrane region" description="Helical" evidence="1">
    <location>
        <begin position="32"/>
        <end position="54"/>
    </location>
</feature>
<comment type="caution">
    <text evidence="2">The sequence shown here is derived from an EMBL/GenBank/DDBJ whole genome shotgun (WGS) entry which is preliminary data.</text>
</comment>
<feature type="transmembrane region" description="Helical" evidence="1">
    <location>
        <begin position="60"/>
        <end position="84"/>
    </location>
</feature>
<reference evidence="2" key="1">
    <citation type="submission" date="2021-02" db="EMBL/GenBank/DDBJ databases">
        <authorList>
            <person name="Dougan E. K."/>
            <person name="Rhodes N."/>
            <person name="Thang M."/>
            <person name="Chan C."/>
        </authorList>
    </citation>
    <scope>NUCLEOTIDE SEQUENCE</scope>
</reference>
<keyword evidence="1" id="KW-0812">Transmembrane</keyword>
<feature type="transmembrane region" description="Helical" evidence="1">
    <location>
        <begin position="96"/>
        <end position="123"/>
    </location>
</feature>
<organism evidence="2 3">
    <name type="scientific">Symbiodinium pilosum</name>
    <name type="common">Dinoflagellate</name>
    <dbReference type="NCBI Taxonomy" id="2952"/>
    <lineage>
        <taxon>Eukaryota</taxon>
        <taxon>Sar</taxon>
        <taxon>Alveolata</taxon>
        <taxon>Dinophyceae</taxon>
        <taxon>Suessiales</taxon>
        <taxon>Symbiodiniaceae</taxon>
        <taxon>Symbiodinium</taxon>
    </lineage>
</organism>
<keyword evidence="1" id="KW-1133">Transmembrane helix</keyword>
<proteinExistence type="predicted"/>
<dbReference type="OrthoDB" id="410844at2759"/>
<sequence length="509" mass="52664">MVEWGSPKVDQPVVVWPATWVLCKLVAWVAKLVWAAAVAVVGAVVVVALVAALAALGAPAAVAVVGVAVVAAVVAAVGVVAVAVPPAAVVAEDAQACAEAAAVVAVAAVAVAVVAVVAVAAVAVPLAAEDATAATPVAAADSVGVLAMAVAAAMLAPAALAAVRQILPTAAGPSQRNLVPVDQGFTGDWGKHVDQLVPLAEYHDGSANCQINVNSHVDTGFSVVFGLFIACWYFATRQIGLVCSEGADACRAPHFVAAIPTGSNRLLLCFLLKSKFKATERSTRGLPFRNFLKKDYFAGVSQEFAEAAAALEASLKFVPKVLNPHDGGGAKQPEFVDGAELARKLIASRCPEALSSFKVFTTVGGSAPSKEARPKDSTGSASSMDECIQQIAKEHRISARRVVLFTASKDLVRDGADESWTAIHVPNSAEGFRFDDVQLPSNSDSGLFQLPEVMLKQAHLGCLFVRICTKKASMIRRIIVKIIPCETCPAFEKRGAELAAAGLSSFQDS</sequence>
<keyword evidence="3" id="KW-1185">Reference proteome</keyword>
<gene>
    <name evidence="2" type="ORF">SPIL2461_LOCUS10645</name>
</gene>
<protein>
    <submittedName>
        <fullName evidence="2">Uncharacterized protein</fullName>
    </submittedName>
</protein>
<evidence type="ECO:0000256" key="1">
    <source>
        <dbReference type="SAM" id="Phobius"/>
    </source>
</evidence>
<dbReference type="Proteomes" id="UP000649617">
    <property type="component" value="Unassembled WGS sequence"/>
</dbReference>
<feature type="transmembrane region" description="Helical" evidence="1">
    <location>
        <begin position="143"/>
        <end position="163"/>
    </location>
</feature>
<keyword evidence="1" id="KW-0472">Membrane</keyword>